<name>A0A834Z213_TETSI</name>
<evidence type="ECO:0000313" key="2">
    <source>
        <dbReference type="Proteomes" id="UP000655225"/>
    </source>
</evidence>
<protein>
    <submittedName>
        <fullName evidence="1">Uncharacterized protein</fullName>
    </submittedName>
</protein>
<keyword evidence="2" id="KW-1185">Reference proteome</keyword>
<dbReference type="Proteomes" id="UP000655225">
    <property type="component" value="Unassembled WGS sequence"/>
</dbReference>
<evidence type="ECO:0000313" key="1">
    <source>
        <dbReference type="EMBL" id="KAF8397905.1"/>
    </source>
</evidence>
<gene>
    <name evidence="1" type="ORF">HHK36_016830</name>
</gene>
<dbReference type="GO" id="GO:0009941">
    <property type="term" value="C:chloroplast envelope"/>
    <property type="evidence" value="ECO:0007669"/>
    <property type="project" value="TreeGrafter"/>
</dbReference>
<reference evidence="1 2" key="1">
    <citation type="submission" date="2020-04" db="EMBL/GenBank/DDBJ databases">
        <title>Plant Genome Project.</title>
        <authorList>
            <person name="Zhang R.-G."/>
        </authorList>
    </citation>
    <scope>NUCLEOTIDE SEQUENCE [LARGE SCALE GENOMIC DNA]</scope>
    <source>
        <strain evidence="1">YNK0</strain>
        <tissue evidence="1">Leaf</tissue>
    </source>
</reference>
<comment type="caution">
    <text evidence="1">The sequence shown here is derived from an EMBL/GenBank/DDBJ whole genome shotgun (WGS) entry which is preliminary data.</text>
</comment>
<proteinExistence type="predicted"/>
<dbReference type="AlphaFoldDB" id="A0A834Z213"/>
<dbReference type="OMA" id="NFGTTRI"/>
<sequence>MAGALQILNYRYPTAGNGVFRQRNTFLSANHVIFYGRSVSSSPNSSLHQEFRSISQTIRASERSDQANGNGSPHARISTSGKILTLAQPLWKLAMDNFLPLALITGVALGLANPSLGCLADRYSVSKFSTFGIFIISGLTLRSGEIGAAAEAWPAGMFGLV</sequence>
<organism evidence="1 2">
    <name type="scientific">Tetracentron sinense</name>
    <name type="common">Spur-leaf</name>
    <dbReference type="NCBI Taxonomy" id="13715"/>
    <lineage>
        <taxon>Eukaryota</taxon>
        <taxon>Viridiplantae</taxon>
        <taxon>Streptophyta</taxon>
        <taxon>Embryophyta</taxon>
        <taxon>Tracheophyta</taxon>
        <taxon>Spermatophyta</taxon>
        <taxon>Magnoliopsida</taxon>
        <taxon>Trochodendrales</taxon>
        <taxon>Trochodendraceae</taxon>
        <taxon>Tetracentron</taxon>
    </lineage>
</organism>
<dbReference type="PANTHER" id="PTHR18640">
    <property type="entry name" value="SOLUTE CARRIER FAMILY 10 MEMBER 7"/>
    <property type="match status" value="1"/>
</dbReference>
<dbReference type="OrthoDB" id="188035at2759"/>
<dbReference type="GO" id="GO:0016020">
    <property type="term" value="C:membrane"/>
    <property type="evidence" value="ECO:0007669"/>
    <property type="project" value="UniProtKB-SubCell"/>
</dbReference>
<accession>A0A834Z213</accession>
<dbReference type="Gene3D" id="1.20.1530.20">
    <property type="match status" value="1"/>
</dbReference>
<dbReference type="EMBL" id="JABCRI010000011">
    <property type="protein sequence ID" value="KAF8397905.1"/>
    <property type="molecule type" value="Genomic_DNA"/>
</dbReference>
<dbReference type="InterPro" id="IPR038770">
    <property type="entry name" value="Na+/solute_symporter_sf"/>
</dbReference>
<dbReference type="PANTHER" id="PTHR18640:SF10">
    <property type="entry name" value="SODIUM_METABOLITE COTRANSPORTER BASS4, CHLOROPLASTIC-RELATED"/>
    <property type="match status" value="1"/>
</dbReference>
<dbReference type="InterPro" id="IPR016833">
    <property type="entry name" value="Put_Na-Bile_cotransptr"/>
</dbReference>